<feature type="region of interest" description="Disordered" evidence="1">
    <location>
        <begin position="1"/>
        <end position="49"/>
    </location>
</feature>
<feature type="transmembrane region" description="Helical" evidence="2">
    <location>
        <begin position="71"/>
        <end position="94"/>
    </location>
</feature>
<feature type="compositionally biased region" description="Low complexity" evidence="1">
    <location>
        <begin position="1"/>
        <end position="13"/>
    </location>
</feature>
<organism evidence="3 4">
    <name type="scientific">Streptomyces coryli</name>
    <dbReference type="NCBI Taxonomy" id="1128680"/>
    <lineage>
        <taxon>Bacteria</taxon>
        <taxon>Bacillati</taxon>
        <taxon>Actinomycetota</taxon>
        <taxon>Actinomycetes</taxon>
        <taxon>Kitasatosporales</taxon>
        <taxon>Streptomycetaceae</taxon>
        <taxon>Streptomyces</taxon>
    </lineage>
</organism>
<feature type="transmembrane region" description="Helical" evidence="2">
    <location>
        <begin position="272"/>
        <end position="292"/>
    </location>
</feature>
<gene>
    <name evidence="3" type="ORF">G5C51_30175</name>
</gene>
<reference evidence="3 4" key="1">
    <citation type="submission" date="2020-02" db="EMBL/GenBank/DDBJ databases">
        <title>Whole-genome analyses of novel actinobacteria.</title>
        <authorList>
            <person name="Sahin N."/>
        </authorList>
    </citation>
    <scope>NUCLEOTIDE SEQUENCE [LARGE SCALE GENOMIC DNA]</scope>
    <source>
        <strain evidence="3 4">A7024</strain>
    </source>
</reference>
<protein>
    <recommendedName>
        <fullName evidence="5">Secreted protein</fullName>
    </recommendedName>
</protein>
<keyword evidence="2" id="KW-0472">Membrane</keyword>
<evidence type="ECO:0008006" key="5">
    <source>
        <dbReference type="Google" id="ProtNLM"/>
    </source>
</evidence>
<evidence type="ECO:0000313" key="3">
    <source>
        <dbReference type="EMBL" id="NGN68155.1"/>
    </source>
</evidence>
<keyword evidence="2" id="KW-0812">Transmembrane</keyword>
<dbReference type="EMBL" id="JAAKZV010000185">
    <property type="protein sequence ID" value="NGN68155.1"/>
    <property type="molecule type" value="Genomic_DNA"/>
</dbReference>
<evidence type="ECO:0000256" key="2">
    <source>
        <dbReference type="SAM" id="Phobius"/>
    </source>
</evidence>
<feature type="transmembrane region" description="Helical" evidence="2">
    <location>
        <begin position="242"/>
        <end position="260"/>
    </location>
</feature>
<accession>A0A6G4U7D5</accession>
<evidence type="ECO:0000313" key="4">
    <source>
        <dbReference type="Proteomes" id="UP000481583"/>
    </source>
</evidence>
<name>A0A6G4U7D5_9ACTN</name>
<sequence>MSYPPSAGSAAPPDRSTVAGYAAIGQQPPQGAHGLPGQTPQPPGHQPARRSAFAEGLDRVRASAGTEPGRLRIIGAVLAALVVAFAAITAWQVADRASAADSVVERSQPLSRDAASIYRSLADADTTAAAGFLSGGQWPAEVTERYEQDIDRASKLLVKAAANTDDSSAAQKQLTIISDTLADYTGLVEQARANNRQGLPLGGAYLRYANKQMSEKLLPAAEKLYETETEQLDEDYNAAKSWPFLALGAGIIALGALGWAQRRNYRRTNRVFNQGLIIATAATTVVLLWLAAGHTFARSGLTESDEHGAQSLQVLNEARIGSLQARANEALTSVSRGAVLDEKGNDAYEKRYQKGMSELVGKGGKDAAPGSQLHEAMRLADDGAGQTPVDKAGDWTREWQKRHATARAADDDGNYNSAVEKTIGKENSTGETFDKVDSFLAKALAHEQAEFSAAAEDGRGAFTGLQWGAIVLGLLGALGALLGIGRRLSEYR</sequence>
<feature type="transmembrane region" description="Helical" evidence="2">
    <location>
        <begin position="465"/>
        <end position="484"/>
    </location>
</feature>
<proteinExistence type="predicted"/>
<evidence type="ECO:0000256" key="1">
    <source>
        <dbReference type="SAM" id="MobiDB-lite"/>
    </source>
</evidence>
<keyword evidence="2" id="KW-1133">Transmembrane helix</keyword>
<dbReference type="RefSeq" id="WP_165241838.1">
    <property type="nucleotide sequence ID" value="NZ_JAAKZV010000185.1"/>
</dbReference>
<dbReference type="Proteomes" id="UP000481583">
    <property type="component" value="Unassembled WGS sequence"/>
</dbReference>
<keyword evidence="4" id="KW-1185">Reference proteome</keyword>
<comment type="caution">
    <text evidence="3">The sequence shown here is derived from an EMBL/GenBank/DDBJ whole genome shotgun (WGS) entry which is preliminary data.</text>
</comment>
<dbReference type="AlphaFoldDB" id="A0A6G4U7D5"/>